<dbReference type="InterPro" id="IPR029962">
    <property type="entry name" value="TBL"/>
</dbReference>
<dbReference type="InterPro" id="IPR026057">
    <property type="entry name" value="TBL_C"/>
</dbReference>
<evidence type="ECO:0000256" key="3">
    <source>
        <dbReference type="ARBA" id="ARBA00022692"/>
    </source>
</evidence>
<protein>
    <submittedName>
        <fullName evidence="10">Trichome birefringence-like, N-terminal domain</fullName>
    </submittedName>
</protein>
<keyword evidence="4" id="KW-0735">Signal-anchor</keyword>
<evidence type="ECO:0000256" key="4">
    <source>
        <dbReference type="ARBA" id="ARBA00022968"/>
    </source>
</evidence>
<dbReference type="PANTHER" id="PTHR32285">
    <property type="entry name" value="PROTEIN TRICHOME BIREFRINGENCE-LIKE 9-RELATED"/>
    <property type="match status" value="1"/>
</dbReference>
<reference evidence="10 11" key="1">
    <citation type="submission" date="2023-12" db="EMBL/GenBank/DDBJ databases">
        <title>A high-quality genome assembly for Dillenia turbinata (Dilleniales).</title>
        <authorList>
            <person name="Chanderbali A."/>
        </authorList>
    </citation>
    <scope>NUCLEOTIDE SEQUENCE [LARGE SCALE GENOMIC DNA]</scope>
    <source>
        <strain evidence="10">LSX21</strain>
        <tissue evidence="10">Leaf</tissue>
    </source>
</reference>
<dbReference type="Proteomes" id="UP001370490">
    <property type="component" value="Unassembled WGS sequence"/>
</dbReference>
<keyword evidence="11" id="KW-1185">Reference proteome</keyword>
<dbReference type="PANTHER" id="PTHR32285:SF34">
    <property type="entry name" value="PROTEIN TRICHOME BEREFRINGENCE-LIKE 7"/>
    <property type="match status" value="1"/>
</dbReference>
<feature type="domain" description="Trichome birefringence-like N-terminal" evidence="9">
    <location>
        <begin position="102"/>
        <end position="154"/>
    </location>
</feature>
<evidence type="ECO:0000259" key="9">
    <source>
        <dbReference type="Pfam" id="PF14416"/>
    </source>
</evidence>
<evidence type="ECO:0000256" key="2">
    <source>
        <dbReference type="ARBA" id="ARBA00007727"/>
    </source>
</evidence>
<comment type="subcellular location">
    <subcellularLocation>
        <location evidence="1">Membrane</location>
        <topology evidence="1">Single-pass membrane protein</topology>
    </subcellularLocation>
</comment>
<evidence type="ECO:0000259" key="8">
    <source>
        <dbReference type="Pfam" id="PF13839"/>
    </source>
</evidence>
<proteinExistence type="inferred from homology"/>
<sequence>MFVLFLVWVIEKMSTFNRSKSFNRTASLSRNTSLNQRTLGVASPRLVQKTTVVSSRWMSVLILIGTLSSFFIAAICGYPYYMNLDLMFHGYGVSNSNHTTSHCDVSDGNWILDDSYPLYNASECPFVEQGFNCLGNGRKDDNYLKWKWKPKNCKISRFNIQDVLERLRSKRVVFVGDSMSRTQWESLICLLMSGVENKSSVYEVNGNKITKQIRFLGVRFSSFNFTIEFFRSVFLVQPGGAPKHGPRRVKSTLKLDILDNITREWVNSDFLIFNTGQWWVPGKLFDAGCYFQVGDSVKLGMSIPTAFRLALDTWSSWIESAIDANRTHVFFRTFEPSHWSDQRHRICNVTQFPMSEITGKDQNLFTDTILEVVKNMTVPVTVLQITSMSAFRSDAHVGSRSDNPSVPDCSHWCLPGVPDAWNEIFLSHLDAVS</sequence>
<dbReference type="InterPro" id="IPR025846">
    <property type="entry name" value="TBL_N"/>
</dbReference>
<dbReference type="GO" id="GO:0005794">
    <property type="term" value="C:Golgi apparatus"/>
    <property type="evidence" value="ECO:0007669"/>
    <property type="project" value="TreeGrafter"/>
</dbReference>
<dbReference type="GO" id="GO:0016413">
    <property type="term" value="F:O-acetyltransferase activity"/>
    <property type="evidence" value="ECO:0007669"/>
    <property type="project" value="InterPro"/>
</dbReference>
<evidence type="ECO:0000256" key="6">
    <source>
        <dbReference type="ARBA" id="ARBA00023136"/>
    </source>
</evidence>
<evidence type="ECO:0000256" key="7">
    <source>
        <dbReference type="SAM" id="Phobius"/>
    </source>
</evidence>
<dbReference type="AlphaFoldDB" id="A0AAN8Z318"/>
<keyword evidence="3 7" id="KW-0812">Transmembrane</keyword>
<gene>
    <name evidence="10" type="ORF">RJ641_011135</name>
</gene>
<feature type="transmembrane region" description="Helical" evidence="7">
    <location>
        <begin position="57"/>
        <end position="81"/>
    </location>
</feature>
<feature type="domain" description="Trichome birefringence-like C-terminal" evidence="8">
    <location>
        <begin position="156"/>
        <end position="427"/>
    </location>
</feature>
<evidence type="ECO:0000256" key="5">
    <source>
        <dbReference type="ARBA" id="ARBA00022989"/>
    </source>
</evidence>
<comment type="caution">
    <text evidence="10">The sequence shown here is derived from an EMBL/GenBank/DDBJ whole genome shotgun (WGS) entry which is preliminary data.</text>
</comment>
<name>A0AAN8Z318_9MAGN</name>
<dbReference type="GO" id="GO:0016020">
    <property type="term" value="C:membrane"/>
    <property type="evidence" value="ECO:0007669"/>
    <property type="project" value="UniProtKB-SubCell"/>
</dbReference>
<comment type="similarity">
    <text evidence="2">Belongs to the PC-esterase family. TBL subfamily.</text>
</comment>
<dbReference type="Pfam" id="PF13839">
    <property type="entry name" value="PC-Esterase"/>
    <property type="match status" value="1"/>
</dbReference>
<evidence type="ECO:0000313" key="11">
    <source>
        <dbReference type="Proteomes" id="UP001370490"/>
    </source>
</evidence>
<keyword evidence="6 7" id="KW-0472">Membrane</keyword>
<accession>A0AAN8Z318</accession>
<evidence type="ECO:0000313" key="10">
    <source>
        <dbReference type="EMBL" id="KAK6922831.1"/>
    </source>
</evidence>
<keyword evidence="5 7" id="KW-1133">Transmembrane helix</keyword>
<evidence type="ECO:0000256" key="1">
    <source>
        <dbReference type="ARBA" id="ARBA00004167"/>
    </source>
</evidence>
<dbReference type="EMBL" id="JBAMMX010000018">
    <property type="protein sequence ID" value="KAK6922831.1"/>
    <property type="molecule type" value="Genomic_DNA"/>
</dbReference>
<organism evidence="10 11">
    <name type="scientific">Dillenia turbinata</name>
    <dbReference type="NCBI Taxonomy" id="194707"/>
    <lineage>
        <taxon>Eukaryota</taxon>
        <taxon>Viridiplantae</taxon>
        <taxon>Streptophyta</taxon>
        <taxon>Embryophyta</taxon>
        <taxon>Tracheophyta</taxon>
        <taxon>Spermatophyta</taxon>
        <taxon>Magnoliopsida</taxon>
        <taxon>eudicotyledons</taxon>
        <taxon>Gunneridae</taxon>
        <taxon>Pentapetalae</taxon>
        <taxon>Dilleniales</taxon>
        <taxon>Dilleniaceae</taxon>
        <taxon>Dillenia</taxon>
    </lineage>
</organism>
<dbReference type="Pfam" id="PF14416">
    <property type="entry name" value="PMR5N"/>
    <property type="match status" value="1"/>
</dbReference>